<accession>A0A8R1V6V8</accession>
<dbReference type="EnsemblMetazoa" id="PPA46136.1">
    <property type="protein sequence ID" value="PPA46136.1"/>
    <property type="gene ID" value="WBGene00284505"/>
</dbReference>
<dbReference type="Proteomes" id="UP000005239">
    <property type="component" value="Unassembled WGS sequence"/>
</dbReference>
<name>A0A2A6BVI3_PRIPA</name>
<organism evidence="1 2">
    <name type="scientific">Pristionchus pacificus</name>
    <name type="common">Parasitic nematode worm</name>
    <dbReference type="NCBI Taxonomy" id="54126"/>
    <lineage>
        <taxon>Eukaryota</taxon>
        <taxon>Metazoa</taxon>
        <taxon>Ecdysozoa</taxon>
        <taxon>Nematoda</taxon>
        <taxon>Chromadorea</taxon>
        <taxon>Rhabditida</taxon>
        <taxon>Rhabditina</taxon>
        <taxon>Diplogasteromorpha</taxon>
        <taxon>Diplogasteroidea</taxon>
        <taxon>Neodiplogasteridae</taxon>
        <taxon>Pristionchus</taxon>
    </lineage>
</organism>
<reference evidence="1" key="2">
    <citation type="submission" date="2022-06" db="UniProtKB">
        <authorList>
            <consortium name="EnsemblMetazoa"/>
        </authorList>
    </citation>
    <scope>IDENTIFICATION</scope>
    <source>
        <strain evidence="1">PS312</strain>
    </source>
</reference>
<protein>
    <submittedName>
        <fullName evidence="1">Uncharacterized protein</fullName>
    </submittedName>
</protein>
<gene>
    <name evidence="1" type="primary">WBGene00284505</name>
</gene>
<dbReference type="AlphaFoldDB" id="A0A2A6BVI3"/>
<evidence type="ECO:0000313" key="1">
    <source>
        <dbReference type="EnsemblMetazoa" id="PPA46136.1"/>
    </source>
</evidence>
<proteinExistence type="predicted"/>
<reference evidence="2" key="1">
    <citation type="journal article" date="2008" name="Nat. Genet.">
        <title>The Pristionchus pacificus genome provides a unique perspective on nematode lifestyle and parasitism.</title>
        <authorList>
            <person name="Dieterich C."/>
            <person name="Clifton S.W."/>
            <person name="Schuster L.N."/>
            <person name="Chinwalla A."/>
            <person name="Delehaunty K."/>
            <person name="Dinkelacker I."/>
            <person name="Fulton L."/>
            <person name="Fulton R."/>
            <person name="Godfrey J."/>
            <person name="Minx P."/>
            <person name="Mitreva M."/>
            <person name="Roeseler W."/>
            <person name="Tian H."/>
            <person name="Witte H."/>
            <person name="Yang S.P."/>
            <person name="Wilson R.K."/>
            <person name="Sommer R.J."/>
        </authorList>
    </citation>
    <scope>NUCLEOTIDE SEQUENCE [LARGE SCALE GENOMIC DNA]</scope>
    <source>
        <strain evidence="2">PS312</strain>
    </source>
</reference>
<accession>A0A2A6BVI3</accession>
<keyword evidence="2" id="KW-1185">Reference proteome</keyword>
<evidence type="ECO:0000313" key="2">
    <source>
        <dbReference type="Proteomes" id="UP000005239"/>
    </source>
</evidence>
<sequence length="69" mass="7607">MHARVSAYLRHMLKSIALYALLLAAILSTVAAGRYSQFMGKEEGRVANVCKVSRALPQEREGMASLLQE</sequence>